<reference evidence="5 6" key="1">
    <citation type="submission" date="2019-12" db="EMBL/GenBank/DDBJ databases">
        <title>The draft genomic sequence of strain Chitinophaga oryziterrae JCM 16595.</title>
        <authorList>
            <person name="Zhang X."/>
        </authorList>
    </citation>
    <scope>NUCLEOTIDE SEQUENCE [LARGE SCALE GENOMIC DNA]</scope>
    <source>
        <strain evidence="5 6">JCM 16595</strain>
    </source>
</reference>
<dbReference type="PANTHER" id="PTHR42756:SF1">
    <property type="entry name" value="TRANSCRIPTIONAL REPRESSOR OF EMRAB OPERON"/>
    <property type="match status" value="1"/>
</dbReference>
<evidence type="ECO:0000256" key="2">
    <source>
        <dbReference type="ARBA" id="ARBA00023125"/>
    </source>
</evidence>
<dbReference type="OrthoDB" id="6400170at2"/>
<dbReference type="Gene3D" id="1.10.10.10">
    <property type="entry name" value="Winged helix-like DNA-binding domain superfamily/Winged helix DNA-binding domain"/>
    <property type="match status" value="1"/>
</dbReference>
<dbReference type="InterPro" id="IPR036390">
    <property type="entry name" value="WH_DNA-bd_sf"/>
</dbReference>
<dbReference type="SMART" id="SM00347">
    <property type="entry name" value="HTH_MARR"/>
    <property type="match status" value="1"/>
</dbReference>
<evidence type="ECO:0000256" key="1">
    <source>
        <dbReference type="ARBA" id="ARBA00023015"/>
    </source>
</evidence>
<dbReference type="SUPFAM" id="SSF46785">
    <property type="entry name" value="Winged helix' DNA-binding domain"/>
    <property type="match status" value="1"/>
</dbReference>
<evidence type="ECO:0000313" key="6">
    <source>
        <dbReference type="Proteomes" id="UP000468388"/>
    </source>
</evidence>
<dbReference type="PRINTS" id="PR00598">
    <property type="entry name" value="HTHMARR"/>
</dbReference>
<feature type="domain" description="HTH marR-type" evidence="4">
    <location>
        <begin position="7"/>
        <end position="140"/>
    </location>
</feature>
<dbReference type="Proteomes" id="UP000468388">
    <property type="component" value="Unassembled WGS sequence"/>
</dbReference>
<comment type="caution">
    <text evidence="5">The sequence shown here is derived from an EMBL/GenBank/DDBJ whole genome shotgun (WGS) entry which is preliminary data.</text>
</comment>
<dbReference type="PROSITE" id="PS50995">
    <property type="entry name" value="HTH_MARR_2"/>
    <property type="match status" value="1"/>
</dbReference>
<dbReference type="PROSITE" id="PS01117">
    <property type="entry name" value="HTH_MARR_1"/>
    <property type="match status" value="1"/>
</dbReference>
<proteinExistence type="predicted"/>
<protein>
    <submittedName>
        <fullName evidence="5">MarR family transcriptional regulator</fullName>
    </submittedName>
</protein>
<dbReference type="RefSeq" id="WP_157298740.1">
    <property type="nucleotide sequence ID" value="NZ_BAAAZB010000005.1"/>
</dbReference>
<organism evidence="5 6">
    <name type="scientific">Chitinophaga oryziterrae</name>
    <dbReference type="NCBI Taxonomy" id="1031224"/>
    <lineage>
        <taxon>Bacteria</taxon>
        <taxon>Pseudomonadati</taxon>
        <taxon>Bacteroidota</taxon>
        <taxon>Chitinophagia</taxon>
        <taxon>Chitinophagales</taxon>
        <taxon>Chitinophagaceae</taxon>
        <taxon>Chitinophaga</taxon>
    </lineage>
</organism>
<keyword evidence="2" id="KW-0238">DNA-binding</keyword>
<dbReference type="EMBL" id="WRXO01000001">
    <property type="protein sequence ID" value="MVT40110.1"/>
    <property type="molecule type" value="Genomic_DNA"/>
</dbReference>
<keyword evidence="6" id="KW-1185">Reference proteome</keyword>
<dbReference type="PANTHER" id="PTHR42756">
    <property type="entry name" value="TRANSCRIPTIONAL REGULATOR, MARR"/>
    <property type="match status" value="1"/>
</dbReference>
<dbReference type="InterPro" id="IPR023187">
    <property type="entry name" value="Tscrpt_reg_MarR-type_CS"/>
</dbReference>
<dbReference type="AlphaFoldDB" id="A0A6N8J4L3"/>
<dbReference type="InterPro" id="IPR000835">
    <property type="entry name" value="HTH_MarR-typ"/>
</dbReference>
<gene>
    <name evidence="5" type="ORF">GO495_05910</name>
</gene>
<dbReference type="GO" id="GO:0003700">
    <property type="term" value="F:DNA-binding transcription factor activity"/>
    <property type="evidence" value="ECO:0007669"/>
    <property type="project" value="InterPro"/>
</dbReference>
<name>A0A6N8J4L3_9BACT</name>
<dbReference type="Pfam" id="PF01047">
    <property type="entry name" value="MarR"/>
    <property type="match status" value="1"/>
</dbReference>
<evidence type="ECO:0000259" key="4">
    <source>
        <dbReference type="PROSITE" id="PS50995"/>
    </source>
</evidence>
<evidence type="ECO:0000313" key="5">
    <source>
        <dbReference type="EMBL" id="MVT40110.1"/>
    </source>
</evidence>
<sequence length="149" mass="17275">MNKPLMCSTISHLLVQISKAHRNKGNQMLSCYNLHAGQEIFLQQVLCRQGITMNELTNNMEVTPATVTRMAERLEKKGFLRREKSSSDQRVVQVFLTELGEEAAKYITEQTWNKLEQQTVKNLSMEERMLLKRLLMQVLENLDEAEYGL</sequence>
<evidence type="ECO:0000256" key="3">
    <source>
        <dbReference type="ARBA" id="ARBA00023163"/>
    </source>
</evidence>
<accession>A0A6N8J4L3</accession>
<keyword evidence="3" id="KW-0804">Transcription</keyword>
<keyword evidence="1" id="KW-0805">Transcription regulation</keyword>
<dbReference type="InterPro" id="IPR036388">
    <property type="entry name" value="WH-like_DNA-bd_sf"/>
</dbReference>
<dbReference type="GO" id="GO:0003677">
    <property type="term" value="F:DNA binding"/>
    <property type="evidence" value="ECO:0007669"/>
    <property type="project" value="UniProtKB-KW"/>
</dbReference>